<dbReference type="EMBL" id="ANPE02000240">
    <property type="protein sequence ID" value="EMY32676.1"/>
    <property type="molecule type" value="Genomic_DNA"/>
</dbReference>
<accession>N1UQK7</accession>
<dbReference type="AlphaFoldDB" id="N1UQK7"/>
<dbReference type="Proteomes" id="UP000010729">
    <property type="component" value="Unassembled WGS sequence"/>
</dbReference>
<name>N1UQK7_9MICC</name>
<comment type="caution">
    <text evidence="1">The sequence shown here is derived from an EMBL/GenBank/DDBJ whole genome shotgun (WGS) entry which is preliminary data.</text>
</comment>
<dbReference type="OrthoDB" id="10004989at2"/>
<keyword evidence="2" id="KW-1185">Reference proteome</keyword>
<evidence type="ECO:0000313" key="2">
    <source>
        <dbReference type="Proteomes" id="UP000010729"/>
    </source>
</evidence>
<sequence length="79" mass="8526">MENAVPDQFIAAPRDMLGMNAWLGPADGRVTTTWTPEAGVMVHIEEAEDLSFAEAEELLAQLSNVLSELNDVGTQPGRT</sequence>
<evidence type="ECO:0000313" key="1">
    <source>
        <dbReference type="EMBL" id="EMY32676.1"/>
    </source>
</evidence>
<proteinExistence type="predicted"/>
<protein>
    <submittedName>
        <fullName evidence="1">Uncharacterized protein</fullName>
    </submittedName>
</protein>
<organism evidence="1 2">
    <name type="scientific">Arthrobacter crystallopoietes BAB-32</name>
    <dbReference type="NCBI Taxonomy" id="1246476"/>
    <lineage>
        <taxon>Bacteria</taxon>
        <taxon>Bacillati</taxon>
        <taxon>Actinomycetota</taxon>
        <taxon>Actinomycetes</taxon>
        <taxon>Micrococcales</taxon>
        <taxon>Micrococcaceae</taxon>
        <taxon>Crystallibacter</taxon>
    </lineage>
</organism>
<dbReference type="RefSeq" id="WP_005273262.1">
    <property type="nucleotide sequence ID" value="NZ_ANPE02000240.1"/>
</dbReference>
<reference evidence="1 2" key="1">
    <citation type="journal article" date="2013" name="Genome Announc.">
        <title>Draft Genome Sequence of Arthrobacter crystallopoietes Strain BAB-32, Revealing Genes for Bioremediation.</title>
        <authorList>
            <person name="Joshi M.N."/>
            <person name="Pandit A.S."/>
            <person name="Sharma A."/>
            <person name="Pandya R.V."/>
            <person name="Desai S.M."/>
            <person name="Saxena A.K."/>
            <person name="Bagatharia S.B."/>
        </authorList>
    </citation>
    <scope>NUCLEOTIDE SEQUENCE [LARGE SCALE GENOMIC DNA]</scope>
    <source>
        <strain evidence="1 2">BAB-32</strain>
    </source>
</reference>
<gene>
    <name evidence="1" type="ORF">D477_018956</name>
</gene>